<evidence type="ECO:0000313" key="2">
    <source>
        <dbReference type="Proteomes" id="UP001258315"/>
    </source>
</evidence>
<dbReference type="Pfam" id="PF21983">
    <property type="entry name" value="NikA-like"/>
    <property type="match status" value="1"/>
</dbReference>
<dbReference type="InterPro" id="IPR053842">
    <property type="entry name" value="NikA-like"/>
</dbReference>
<dbReference type="RefSeq" id="WP_311950730.1">
    <property type="nucleotide sequence ID" value="NZ_JAVLVU010000001.1"/>
</dbReference>
<keyword evidence="2" id="KW-1185">Reference proteome</keyword>
<evidence type="ECO:0008006" key="3">
    <source>
        <dbReference type="Google" id="ProtNLM"/>
    </source>
</evidence>
<organism evidence="1 2">
    <name type="scientific">Mucilaginibacter terrae</name>
    <dbReference type="NCBI Taxonomy" id="1955052"/>
    <lineage>
        <taxon>Bacteria</taxon>
        <taxon>Pseudomonadati</taxon>
        <taxon>Bacteroidota</taxon>
        <taxon>Sphingobacteriia</taxon>
        <taxon>Sphingobacteriales</taxon>
        <taxon>Sphingobacteriaceae</taxon>
        <taxon>Mucilaginibacter</taxon>
    </lineage>
</organism>
<reference evidence="2" key="1">
    <citation type="submission" date="2023-07" db="EMBL/GenBank/DDBJ databases">
        <title>Functional and genomic diversity of the sorghum phyllosphere microbiome.</title>
        <authorList>
            <person name="Shade A."/>
        </authorList>
    </citation>
    <scope>NUCLEOTIDE SEQUENCE [LARGE SCALE GENOMIC DNA]</scope>
    <source>
        <strain evidence="2">SORGH_AS_0422</strain>
    </source>
</reference>
<gene>
    <name evidence="1" type="ORF">QE417_002679</name>
</gene>
<name>A0ABU3GV02_9SPHI</name>
<sequence length="162" mass="18479">MAKPKLAGPTHAIAFVGIYLKLRLSGEAVYQYNKSLTGMEEARVKNKGGRPKQAIKKREHLAVMCSLVERKVIENKAQRASMTVSEYLRELGLHGKVKQRLRSLPREVLEFKGRLNHIAANLNQIARKRNRNEDLDVMDRALLNQQTRELKSITDQIDGYIS</sequence>
<evidence type="ECO:0000313" key="1">
    <source>
        <dbReference type="EMBL" id="MDT3403607.1"/>
    </source>
</evidence>
<proteinExistence type="predicted"/>
<dbReference type="EMBL" id="JAVLVU010000001">
    <property type="protein sequence ID" value="MDT3403607.1"/>
    <property type="molecule type" value="Genomic_DNA"/>
</dbReference>
<dbReference type="Proteomes" id="UP001258315">
    <property type="component" value="Unassembled WGS sequence"/>
</dbReference>
<comment type="caution">
    <text evidence="1">The sequence shown here is derived from an EMBL/GenBank/DDBJ whole genome shotgun (WGS) entry which is preliminary data.</text>
</comment>
<protein>
    <recommendedName>
        <fullName evidence="3">Plasmid mobilization relaxosome protein MobC</fullName>
    </recommendedName>
</protein>
<accession>A0ABU3GV02</accession>